<sequence length="122" mass="13691">MPQDYQKAMEWYLKASKQGLSTAQNNIGILYRKGRGVPQNYQKAMEWYLKAAKVGNAVGMFNVGYLYQTGLGVEKDEQKALEWYQKAAEADKNFTEAAFAVKKLTKKLNREKASGASKNAGK</sequence>
<dbReference type="PANTHER" id="PTHR11102:SF160">
    <property type="entry name" value="ERAD-ASSOCIATED E3 UBIQUITIN-PROTEIN LIGASE COMPONENT HRD3"/>
    <property type="match status" value="1"/>
</dbReference>
<dbReference type="Pfam" id="PF08238">
    <property type="entry name" value="Sel1"/>
    <property type="match status" value="3"/>
</dbReference>
<dbReference type="EMBL" id="FO818637">
    <property type="protein sequence ID" value="CDM89975.1"/>
    <property type="molecule type" value="Genomic_DNA"/>
</dbReference>
<dbReference type="SMART" id="SM00671">
    <property type="entry name" value="SEL1"/>
    <property type="match status" value="2"/>
</dbReference>
<dbReference type="Gene3D" id="1.25.40.10">
    <property type="entry name" value="Tetratricopeptide repeat domain"/>
    <property type="match status" value="1"/>
</dbReference>
<dbReference type="AlphaFoldDB" id="A0A0B6X8T1"/>
<evidence type="ECO:0000313" key="2">
    <source>
        <dbReference type="Proteomes" id="UP000032930"/>
    </source>
</evidence>
<evidence type="ECO:0000313" key="1">
    <source>
        <dbReference type="EMBL" id="CDM89975.1"/>
    </source>
</evidence>
<dbReference type="EC" id="3.5.2.6" evidence="1"/>
<dbReference type="Proteomes" id="UP000032930">
    <property type="component" value="Chromosome"/>
</dbReference>
<dbReference type="KEGG" id="xbv:XBW1_2618"/>
<dbReference type="PANTHER" id="PTHR11102">
    <property type="entry name" value="SEL-1-LIKE PROTEIN"/>
    <property type="match status" value="1"/>
</dbReference>
<keyword evidence="1" id="KW-0378">Hydrolase</keyword>
<gene>
    <name evidence="1" type="ORF">XBW1_2618</name>
</gene>
<organism evidence="1 2">
    <name type="scientific">Xenorhabdus bovienii</name>
    <name type="common">Xenorhabdus nematophila subsp. bovienii</name>
    <dbReference type="NCBI Taxonomy" id="40576"/>
    <lineage>
        <taxon>Bacteria</taxon>
        <taxon>Pseudomonadati</taxon>
        <taxon>Pseudomonadota</taxon>
        <taxon>Gammaproteobacteria</taxon>
        <taxon>Enterobacterales</taxon>
        <taxon>Morganellaceae</taxon>
        <taxon>Xenorhabdus</taxon>
    </lineage>
</organism>
<dbReference type="InterPro" id="IPR006597">
    <property type="entry name" value="Sel1-like"/>
</dbReference>
<accession>A0A0B6X8T1</accession>
<dbReference type="SUPFAM" id="SSF81901">
    <property type="entry name" value="HCP-like"/>
    <property type="match status" value="1"/>
</dbReference>
<dbReference type="InterPro" id="IPR011990">
    <property type="entry name" value="TPR-like_helical_dom_sf"/>
</dbReference>
<name>A0A0B6X8T1_XENBV</name>
<dbReference type="GO" id="GO:0008800">
    <property type="term" value="F:beta-lactamase activity"/>
    <property type="evidence" value="ECO:0007669"/>
    <property type="project" value="UniProtKB-EC"/>
</dbReference>
<dbReference type="InterPro" id="IPR050767">
    <property type="entry name" value="Sel1_AlgK"/>
</dbReference>
<protein>
    <submittedName>
        <fullName evidence="1">Putative Beta-lactamase</fullName>
        <ecNumber evidence="1">3.5.2.6</ecNumber>
    </submittedName>
</protein>
<reference evidence="1 2" key="1">
    <citation type="submission" date="2014-02" db="EMBL/GenBank/DDBJ databases">
        <authorList>
            <person name="Genoscope - CEA"/>
        </authorList>
    </citation>
    <scope>NUCLEOTIDE SEQUENCE [LARGE SCALE GENOMIC DNA]</scope>
    <source>
        <strain evidence="1 2">CS03</strain>
    </source>
</reference>
<proteinExistence type="predicted"/>